<dbReference type="AlphaFoldDB" id="A0A239L5N8"/>
<dbReference type="Proteomes" id="UP000198356">
    <property type="component" value="Unassembled WGS sequence"/>
</dbReference>
<evidence type="ECO:0000313" key="3">
    <source>
        <dbReference type="Proteomes" id="UP000198356"/>
    </source>
</evidence>
<keyword evidence="1" id="KW-1133">Transmembrane helix</keyword>
<evidence type="ECO:0000313" key="2">
    <source>
        <dbReference type="EMBL" id="SNT25645.1"/>
    </source>
</evidence>
<protein>
    <submittedName>
        <fullName evidence="2">Uncharacterized protein</fullName>
    </submittedName>
</protein>
<keyword evidence="3" id="KW-1185">Reference proteome</keyword>
<reference evidence="2 3" key="1">
    <citation type="submission" date="2017-06" db="EMBL/GenBank/DDBJ databases">
        <authorList>
            <person name="Kim H.J."/>
            <person name="Triplett B.A."/>
        </authorList>
    </citation>
    <scope>NUCLEOTIDE SEQUENCE [LARGE SCALE GENOMIC DNA]</scope>
    <source>
        <strain evidence="2 3">DSM 18704</strain>
    </source>
</reference>
<accession>A0A239L5N8</accession>
<feature type="transmembrane region" description="Helical" evidence="1">
    <location>
        <begin position="63"/>
        <end position="82"/>
    </location>
</feature>
<feature type="transmembrane region" description="Helical" evidence="1">
    <location>
        <begin position="88"/>
        <end position="108"/>
    </location>
</feature>
<keyword evidence="1" id="KW-0472">Membrane</keyword>
<keyword evidence="1" id="KW-0812">Transmembrane</keyword>
<sequence>MFHKNAVTSLRSGNANAANDFNPSNQARLTLVPAGGGPPQPSVERESALFELMRISSKKVSSLLAEAAVLVLVFALLDRLIVKDRMDMSWVAGALGISLALLAGSILLDFSARRWLRPQP</sequence>
<proteinExistence type="predicted"/>
<dbReference type="EMBL" id="FZOU01000006">
    <property type="protein sequence ID" value="SNT25645.1"/>
    <property type="molecule type" value="Genomic_DNA"/>
</dbReference>
<organism evidence="2 3">
    <name type="scientific">Granulicella rosea</name>
    <dbReference type="NCBI Taxonomy" id="474952"/>
    <lineage>
        <taxon>Bacteria</taxon>
        <taxon>Pseudomonadati</taxon>
        <taxon>Acidobacteriota</taxon>
        <taxon>Terriglobia</taxon>
        <taxon>Terriglobales</taxon>
        <taxon>Acidobacteriaceae</taxon>
        <taxon>Granulicella</taxon>
    </lineage>
</organism>
<evidence type="ECO:0000256" key="1">
    <source>
        <dbReference type="SAM" id="Phobius"/>
    </source>
</evidence>
<gene>
    <name evidence="2" type="ORF">SAMN05421770_106121</name>
</gene>
<name>A0A239L5N8_9BACT</name>